<evidence type="ECO:0000256" key="7">
    <source>
        <dbReference type="ARBA" id="ARBA00022825"/>
    </source>
</evidence>
<keyword evidence="7 10" id="KW-0720">Serine protease</keyword>
<evidence type="ECO:0000256" key="8">
    <source>
        <dbReference type="ARBA" id="ARBA00023180"/>
    </source>
</evidence>
<feature type="active site" description="Charge relay system" evidence="9 10">
    <location>
        <position position="219"/>
    </location>
</feature>
<keyword evidence="5" id="KW-0732">Signal</keyword>
<reference evidence="15" key="2">
    <citation type="submission" date="2019-07" db="EMBL/GenBank/DDBJ databases">
        <authorList>
            <person name="Yang Y."/>
            <person name="Bocs S."/>
            <person name="Baudouin L."/>
        </authorList>
    </citation>
    <scope>NUCLEOTIDE SEQUENCE</scope>
    <source>
        <tissue evidence="15">Spear leaf of Hainan Tall coconut</tissue>
    </source>
</reference>
<dbReference type="GO" id="GO:0005576">
    <property type="term" value="C:extracellular region"/>
    <property type="evidence" value="ECO:0007669"/>
    <property type="project" value="UniProtKB-SubCell"/>
</dbReference>
<comment type="caution">
    <text evidence="15">The sequence shown here is derived from an EMBL/GenBank/DDBJ whole genome shotgun (WGS) entry which is preliminary data.</text>
</comment>
<feature type="domain" description="Subtilisin-like protease fibronectin type-III" evidence="14">
    <location>
        <begin position="675"/>
        <end position="772"/>
    </location>
</feature>
<evidence type="ECO:0000256" key="4">
    <source>
        <dbReference type="ARBA" id="ARBA00022670"/>
    </source>
</evidence>
<evidence type="ECO:0000256" key="10">
    <source>
        <dbReference type="PROSITE-ProRule" id="PRU01240"/>
    </source>
</evidence>
<keyword evidence="4 10" id="KW-0645">Protease</keyword>
<dbReference type="AlphaFoldDB" id="A0A8K0IDR5"/>
<comment type="similarity">
    <text evidence="2 10">Belongs to the peptidase S8 family.</text>
</comment>
<evidence type="ECO:0000313" key="15">
    <source>
        <dbReference type="EMBL" id="KAG1353963.1"/>
    </source>
</evidence>
<dbReference type="PROSITE" id="PS00136">
    <property type="entry name" value="SUBTILASE_ASP"/>
    <property type="match status" value="1"/>
</dbReference>
<reference evidence="15" key="1">
    <citation type="journal article" date="2017" name="Gigascience">
        <title>The genome draft of coconut (Cocos nucifera).</title>
        <authorList>
            <person name="Xiao Y."/>
            <person name="Xu P."/>
            <person name="Fan H."/>
            <person name="Baudouin L."/>
            <person name="Xia W."/>
            <person name="Bocs S."/>
            <person name="Xu J."/>
            <person name="Li Q."/>
            <person name="Guo A."/>
            <person name="Zhou L."/>
            <person name="Li J."/>
            <person name="Wu Y."/>
            <person name="Ma Z."/>
            <person name="Armero A."/>
            <person name="Issali A.E."/>
            <person name="Liu N."/>
            <person name="Peng M."/>
            <person name="Yang Y."/>
        </authorList>
    </citation>
    <scope>NUCLEOTIDE SEQUENCE</scope>
    <source>
        <tissue evidence="15">Spear leaf of Hainan Tall coconut</tissue>
    </source>
</reference>
<dbReference type="Gene3D" id="3.50.30.30">
    <property type="match status" value="1"/>
</dbReference>
<sequence length="775" mass="83915">MEKSKSISFTFAFFFFFFFSASGPSVLMTLGQLLPVVEDQGGNVSRIQTYIIHVRRPVETKLLSDVDRENWHKSFLPNTTLDTGKPRLLYSYRKVISGFAARLTHDEVMAMASIDGFLHAHRDERLPLLTTYTPSFLGLSERDGIWYTNCFGKGAIIGVLDTGIAPTHPSFDDKGMPSPPREWRGHCDFRQPLCNNKLVGAAAFRGGRPMPVEIDDNGHGTHVASVAAGSFVDGAAVLGNANGTSAGMAPKAHLAIYKVCSKDGCDDSDILAGIDQAIHDEVDVLSISIGSRPRSSITDSQPRPFYEDSVAIGSYAATRHRILACVAAGNDGPYEGKVVGDAPWILTVGASSTERRIRATVRLGNGTELDGESAYQPSSFNSTLLSIAFPGYDDQGGRRGCGNDSFGGIDVKGKIVLCETGYNVGNIEKGEFVKEAGGAAMIILNQREQGFTTFAEAHVLPAAHVSFSDALVIESYFNSSTNSTPMATIIFKGTQFGSRPSPAVASFSSRGPSQNNGGILKPDIIGPGVNILAAWPPNVEPTSQVSSSTSTFNFLSGTSVATPHLSGIAALLKNTHPHWSPAEIKSAIMTTADWLDRDRKPITDDYNGSDANLFAMGAGQVNASTANDPGLVYELHSHHYIRYLCGLGYTEQQIMVITQHHIKCSNNHDISVERFNYPSISVSLGSPARRTIRRRLKNVGEDDAVYFAEIEEPAGVKVEVSPYRLEFDRLYERRHFYVILTTNGTTPGKGQVSEGQLSWVSSKHVVRSPISVVFS</sequence>
<dbReference type="InterPro" id="IPR003137">
    <property type="entry name" value="PA_domain"/>
</dbReference>
<dbReference type="EMBL" id="CM017878">
    <property type="protein sequence ID" value="KAG1353963.1"/>
    <property type="molecule type" value="Genomic_DNA"/>
</dbReference>
<feature type="active site" description="Charge relay system" evidence="9 10">
    <location>
        <position position="559"/>
    </location>
</feature>
<comment type="subcellular location">
    <subcellularLocation>
        <location evidence="1">Secreted</location>
    </subcellularLocation>
</comment>
<dbReference type="Pfam" id="PF00082">
    <property type="entry name" value="Peptidase_S8"/>
    <property type="match status" value="1"/>
</dbReference>
<evidence type="ECO:0000259" key="11">
    <source>
        <dbReference type="Pfam" id="PF00082"/>
    </source>
</evidence>
<evidence type="ECO:0000256" key="1">
    <source>
        <dbReference type="ARBA" id="ARBA00004613"/>
    </source>
</evidence>
<dbReference type="Gene3D" id="3.40.50.200">
    <property type="entry name" value="Peptidase S8/S53 domain"/>
    <property type="match status" value="1"/>
</dbReference>
<evidence type="ECO:0000256" key="6">
    <source>
        <dbReference type="ARBA" id="ARBA00022801"/>
    </source>
</evidence>
<dbReference type="OrthoDB" id="206201at2759"/>
<dbReference type="Proteomes" id="UP000797356">
    <property type="component" value="Chromosome 7"/>
</dbReference>
<feature type="domain" description="Inhibitor I9" evidence="13">
    <location>
        <begin position="49"/>
        <end position="126"/>
    </location>
</feature>
<dbReference type="CDD" id="cd02120">
    <property type="entry name" value="PA_subtilisin_like"/>
    <property type="match status" value="1"/>
</dbReference>
<dbReference type="InterPro" id="IPR037045">
    <property type="entry name" value="S8pro/Inhibitor_I9_sf"/>
</dbReference>
<dbReference type="PROSITE" id="PS00137">
    <property type="entry name" value="SUBTILASE_HIS"/>
    <property type="match status" value="1"/>
</dbReference>
<dbReference type="InterPro" id="IPR045051">
    <property type="entry name" value="SBT"/>
</dbReference>
<feature type="domain" description="PA" evidence="12">
    <location>
        <begin position="398"/>
        <end position="471"/>
    </location>
</feature>
<dbReference type="InterPro" id="IPR000209">
    <property type="entry name" value="Peptidase_S8/S53_dom"/>
</dbReference>
<keyword evidence="8" id="KW-0325">Glycoprotein</keyword>
<keyword evidence="6 10" id="KW-0378">Hydrolase</keyword>
<dbReference type="Pfam" id="PF05922">
    <property type="entry name" value="Inhibitor_I9"/>
    <property type="match status" value="1"/>
</dbReference>
<dbReference type="PRINTS" id="PR00723">
    <property type="entry name" value="SUBTILISIN"/>
</dbReference>
<dbReference type="GO" id="GO:0004252">
    <property type="term" value="F:serine-type endopeptidase activity"/>
    <property type="evidence" value="ECO:0007669"/>
    <property type="project" value="UniProtKB-UniRule"/>
</dbReference>
<evidence type="ECO:0000256" key="3">
    <source>
        <dbReference type="ARBA" id="ARBA00022525"/>
    </source>
</evidence>
<dbReference type="SUPFAM" id="SSF52025">
    <property type="entry name" value="PA domain"/>
    <property type="match status" value="1"/>
</dbReference>
<dbReference type="InterPro" id="IPR023827">
    <property type="entry name" value="Peptidase_S8_Asp-AS"/>
</dbReference>
<keyword evidence="16" id="KW-1185">Reference proteome</keyword>
<dbReference type="InterPro" id="IPR022398">
    <property type="entry name" value="Peptidase_S8_His-AS"/>
</dbReference>
<evidence type="ECO:0000256" key="9">
    <source>
        <dbReference type="PIRSR" id="PIRSR615500-1"/>
    </source>
</evidence>
<evidence type="ECO:0000259" key="13">
    <source>
        <dbReference type="Pfam" id="PF05922"/>
    </source>
</evidence>
<dbReference type="SUPFAM" id="SSF52743">
    <property type="entry name" value="Subtilisin-like"/>
    <property type="match status" value="1"/>
</dbReference>
<organism evidence="15 16">
    <name type="scientific">Cocos nucifera</name>
    <name type="common">Coconut palm</name>
    <dbReference type="NCBI Taxonomy" id="13894"/>
    <lineage>
        <taxon>Eukaryota</taxon>
        <taxon>Viridiplantae</taxon>
        <taxon>Streptophyta</taxon>
        <taxon>Embryophyta</taxon>
        <taxon>Tracheophyta</taxon>
        <taxon>Spermatophyta</taxon>
        <taxon>Magnoliopsida</taxon>
        <taxon>Liliopsida</taxon>
        <taxon>Arecaceae</taxon>
        <taxon>Arecoideae</taxon>
        <taxon>Cocoseae</taxon>
        <taxon>Attaleinae</taxon>
        <taxon>Cocos</taxon>
    </lineage>
</organism>
<dbReference type="InterPro" id="IPR046450">
    <property type="entry name" value="PA_dom_sf"/>
</dbReference>
<protein>
    <submittedName>
        <fullName evidence="15">Subtilisin-like protease SBT1.2</fullName>
    </submittedName>
</protein>
<dbReference type="InterPro" id="IPR041469">
    <property type="entry name" value="Subtilisin-like_FN3"/>
</dbReference>
<feature type="domain" description="Peptidase S8/S53" evidence="11">
    <location>
        <begin position="152"/>
        <end position="619"/>
    </location>
</feature>
<proteinExistence type="inferred from homology"/>
<evidence type="ECO:0000256" key="2">
    <source>
        <dbReference type="ARBA" id="ARBA00011073"/>
    </source>
</evidence>
<dbReference type="InterPro" id="IPR034197">
    <property type="entry name" value="Peptidases_S8_3"/>
</dbReference>
<dbReference type="Pfam" id="PF17766">
    <property type="entry name" value="fn3_6"/>
    <property type="match status" value="1"/>
</dbReference>
<dbReference type="InterPro" id="IPR036852">
    <property type="entry name" value="Peptidase_S8/S53_dom_sf"/>
</dbReference>
<dbReference type="CDD" id="cd04852">
    <property type="entry name" value="Peptidases_S8_3"/>
    <property type="match status" value="1"/>
</dbReference>
<dbReference type="PROSITE" id="PS51892">
    <property type="entry name" value="SUBTILASE"/>
    <property type="match status" value="1"/>
</dbReference>
<dbReference type="InterPro" id="IPR010259">
    <property type="entry name" value="S8pro/Inhibitor_I9"/>
</dbReference>
<dbReference type="GO" id="GO:0006508">
    <property type="term" value="P:proteolysis"/>
    <property type="evidence" value="ECO:0007669"/>
    <property type="project" value="UniProtKB-KW"/>
</dbReference>
<dbReference type="PANTHER" id="PTHR10795">
    <property type="entry name" value="PROPROTEIN CONVERTASE SUBTILISIN/KEXIN"/>
    <property type="match status" value="1"/>
</dbReference>
<dbReference type="Gene3D" id="3.30.70.80">
    <property type="entry name" value="Peptidase S8 propeptide/proteinase inhibitor I9"/>
    <property type="match status" value="1"/>
</dbReference>
<name>A0A8K0IDR5_COCNU</name>
<feature type="active site" description="Charge relay system" evidence="9 10">
    <location>
        <position position="161"/>
    </location>
</feature>
<dbReference type="Pfam" id="PF02225">
    <property type="entry name" value="PA"/>
    <property type="match status" value="1"/>
</dbReference>
<evidence type="ECO:0000313" key="16">
    <source>
        <dbReference type="Proteomes" id="UP000797356"/>
    </source>
</evidence>
<gene>
    <name evidence="15" type="ORF">COCNU_07G000750</name>
</gene>
<dbReference type="InterPro" id="IPR015500">
    <property type="entry name" value="Peptidase_S8_subtilisin-rel"/>
</dbReference>
<accession>A0A8K0IDR5</accession>
<dbReference type="Gene3D" id="2.60.40.2310">
    <property type="match status" value="1"/>
</dbReference>
<evidence type="ECO:0000256" key="5">
    <source>
        <dbReference type="ARBA" id="ARBA00022729"/>
    </source>
</evidence>
<evidence type="ECO:0000259" key="14">
    <source>
        <dbReference type="Pfam" id="PF17766"/>
    </source>
</evidence>
<evidence type="ECO:0000259" key="12">
    <source>
        <dbReference type="Pfam" id="PF02225"/>
    </source>
</evidence>
<keyword evidence="3" id="KW-0964">Secreted</keyword>